<evidence type="ECO:0000313" key="2">
    <source>
        <dbReference type="Proteomes" id="UP000093514"/>
    </source>
</evidence>
<sequence length="90" mass="10338">MKFNYQGKINTGESIADGYITSTGCTILVSIDDGKYHLSIAHKSRYPTKKEIDQARKKLLPKDKTFDLISSIGYNDNCFHLWEVEKEELH</sequence>
<gene>
    <name evidence="1" type="ORF">U472_00285</name>
</gene>
<dbReference type="OrthoDB" id="2339975at2"/>
<protein>
    <submittedName>
        <fullName evidence="1">Uncharacterized protein</fullName>
    </submittedName>
</protein>
<accession>A0A1C0ADC2</accession>
<dbReference type="EMBL" id="LWDV01000003">
    <property type="protein sequence ID" value="OCL28629.1"/>
    <property type="molecule type" value="Genomic_DNA"/>
</dbReference>
<reference evidence="2" key="1">
    <citation type="submission" date="2016-07" db="EMBL/GenBank/DDBJ databases">
        <authorList>
            <person name="Florea S."/>
            <person name="Webb J.S."/>
            <person name="Jaromczyk J."/>
            <person name="Schardl C.L."/>
        </authorList>
    </citation>
    <scope>NUCLEOTIDE SEQUENCE [LARGE SCALE GENOMIC DNA]</scope>
    <source>
        <strain evidence="2">Z6</strain>
    </source>
</reference>
<organism evidence="1 2">
    <name type="scientific">Orenia metallireducens</name>
    <dbReference type="NCBI Taxonomy" id="1413210"/>
    <lineage>
        <taxon>Bacteria</taxon>
        <taxon>Bacillati</taxon>
        <taxon>Bacillota</taxon>
        <taxon>Clostridia</taxon>
        <taxon>Halanaerobiales</taxon>
        <taxon>Halobacteroidaceae</taxon>
        <taxon>Orenia</taxon>
    </lineage>
</organism>
<dbReference type="RefSeq" id="WP_068714353.1">
    <property type="nucleotide sequence ID" value="NZ_LWDV01000003.1"/>
</dbReference>
<evidence type="ECO:0000313" key="1">
    <source>
        <dbReference type="EMBL" id="OCL28629.1"/>
    </source>
</evidence>
<reference evidence="1 2" key="2">
    <citation type="submission" date="2016-08" db="EMBL/GenBank/DDBJ databases">
        <title>Orenia metallireducens sp. nov. strain Z6, a Novel Metal-reducing Firmicute from the Deep Subsurface.</title>
        <authorList>
            <person name="Maxim B.I."/>
            <person name="Kenneth K."/>
            <person name="Flynn T.M."/>
            <person name="Oloughlin E.J."/>
            <person name="Locke R.A."/>
            <person name="Weber J.R."/>
            <person name="Egan S.M."/>
            <person name="Mackie R.I."/>
            <person name="Cann I.K."/>
        </authorList>
    </citation>
    <scope>NUCLEOTIDE SEQUENCE [LARGE SCALE GENOMIC DNA]</scope>
    <source>
        <strain evidence="1 2">Z6</strain>
    </source>
</reference>
<name>A0A1C0ADC2_9FIRM</name>
<proteinExistence type="predicted"/>
<dbReference type="Proteomes" id="UP000093514">
    <property type="component" value="Unassembled WGS sequence"/>
</dbReference>
<comment type="caution">
    <text evidence="1">The sequence shown here is derived from an EMBL/GenBank/DDBJ whole genome shotgun (WGS) entry which is preliminary data.</text>
</comment>
<dbReference type="AlphaFoldDB" id="A0A1C0ADC2"/>
<keyword evidence="2" id="KW-1185">Reference proteome</keyword>